<keyword evidence="3" id="KW-1185">Reference proteome</keyword>
<dbReference type="Pfam" id="PF06127">
    <property type="entry name" value="Mpo1-like"/>
    <property type="match status" value="1"/>
</dbReference>
<feature type="transmembrane region" description="Helical" evidence="1">
    <location>
        <begin position="136"/>
        <end position="154"/>
    </location>
</feature>
<keyword evidence="1" id="KW-0472">Membrane</keyword>
<dbReference type="Proteomes" id="UP000202440">
    <property type="component" value="Chromosome"/>
</dbReference>
<dbReference type="GO" id="GO:0016020">
    <property type="term" value="C:membrane"/>
    <property type="evidence" value="ECO:0007669"/>
    <property type="project" value="GOC"/>
</dbReference>
<dbReference type="OrthoDB" id="5515308at2"/>
<sequence length="159" mass="18145">MTKKTADQWFSEYGESHQNPLNKLIHWICVPLIFLVIMGLLWEIPVPGFMAAVPYLNWATLSAVIVVGFYLKMSPSLAIGLGLFTLACYVALAWYERQSGLPSLWLTCTVGFVVLWVFQFIGHYIEGKKPSFFKDIQFLLIGPAWLMGFIYRRLGIPYS</sequence>
<proteinExistence type="predicted"/>
<reference evidence="2 3" key="1">
    <citation type="submission" date="2017-07" db="EMBL/GenBank/DDBJ databases">
        <title>Annotated genome sequence of Bacterioplanes sanyensis isolated from Red Sea.</title>
        <authorList>
            <person name="Rehman Z.U."/>
        </authorList>
    </citation>
    <scope>NUCLEOTIDE SEQUENCE [LARGE SCALE GENOMIC DNA]</scope>
    <source>
        <strain evidence="2 3">NV9</strain>
    </source>
</reference>
<dbReference type="GO" id="GO:0046521">
    <property type="term" value="P:sphingoid catabolic process"/>
    <property type="evidence" value="ECO:0007669"/>
    <property type="project" value="TreeGrafter"/>
</dbReference>
<name>A0A222FP43_9GAMM</name>
<feature type="transmembrane region" description="Helical" evidence="1">
    <location>
        <begin position="49"/>
        <end position="71"/>
    </location>
</feature>
<feature type="transmembrane region" description="Helical" evidence="1">
    <location>
        <begin position="104"/>
        <end position="124"/>
    </location>
</feature>
<evidence type="ECO:0000313" key="3">
    <source>
        <dbReference type="Proteomes" id="UP000202440"/>
    </source>
</evidence>
<gene>
    <name evidence="2" type="ORF">CHH28_18640</name>
</gene>
<evidence type="ECO:0000313" key="2">
    <source>
        <dbReference type="EMBL" id="ASP40560.1"/>
    </source>
</evidence>
<dbReference type="PANTHER" id="PTHR28026">
    <property type="entry name" value="DUF962 DOMAIN PROTEIN (AFU_ORTHOLOGUE AFUA_8G05310)"/>
    <property type="match status" value="1"/>
</dbReference>
<accession>A0A222FP43</accession>
<keyword evidence="1" id="KW-0812">Transmembrane</keyword>
<organism evidence="2 3">
    <name type="scientific">Bacterioplanes sanyensis</name>
    <dbReference type="NCBI Taxonomy" id="1249553"/>
    <lineage>
        <taxon>Bacteria</taxon>
        <taxon>Pseudomonadati</taxon>
        <taxon>Pseudomonadota</taxon>
        <taxon>Gammaproteobacteria</taxon>
        <taxon>Oceanospirillales</taxon>
        <taxon>Oceanospirillaceae</taxon>
        <taxon>Bacterioplanes</taxon>
    </lineage>
</organism>
<evidence type="ECO:0000256" key="1">
    <source>
        <dbReference type="SAM" id="Phobius"/>
    </source>
</evidence>
<dbReference type="InterPro" id="IPR009305">
    <property type="entry name" value="Mpo1-like"/>
</dbReference>
<dbReference type="EMBL" id="CP022530">
    <property type="protein sequence ID" value="ASP40560.1"/>
    <property type="molecule type" value="Genomic_DNA"/>
</dbReference>
<feature type="transmembrane region" description="Helical" evidence="1">
    <location>
        <begin position="24"/>
        <end position="42"/>
    </location>
</feature>
<dbReference type="RefSeq" id="WP_094061722.1">
    <property type="nucleotide sequence ID" value="NZ_CP022530.1"/>
</dbReference>
<dbReference type="AlphaFoldDB" id="A0A222FP43"/>
<feature type="transmembrane region" description="Helical" evidence="1">
    <location>
        <begin position="77"/>
        <end position="95"/>
    </location>
</feature>
<keyword evidence="1" id="KW-1133">Transmembrane helix</keyword>
<dbReference type="PANTHER" id="PTHR28026:SF9">
    <property type="entry name" value="2-HYDROXY-PALMITIC ACID DIOXYGENASE MPO1"/>
    <property type="match status" value="1"/>
</dbReference>
<evidence type="ECO:0008006" key="4">
    <source>
        <dbReference type="Google" id="ProtNLM"/>
    </source>
</evidence>
<dbReference type="KEGG" id="bsan:CHH28_18640"/>
<protein>
    <recommendedName>
        <fullName evidence="4">DUF962 domain-containing protein</fullName>
    </recommendedName>
</protein>